<dbReference type="Proteomes" id="UP000773469">
    <property type="component" value="Unassembled WGS sequence"/>
</dbReference>
<dbReference type="InterPro" id="IPR013762">
    <property type="entry name" value="Integrase-like_cat_sf"/>
</dbReference>
<evidence type="ECO:0000313" key="5">
    <source>
        <dbReference type="Proteomes" id="UP000773469"/>
    </source>
</evidence>
<dbReference type="PANTHER" id="PTHR34605">
    <property type="entry name" value="PHAGE_INTEGRASE DOMAIN-CONTAINING PROTEIN"/>
    <property type="match status" value="1"/>
</dbReference>
<name>A0ABQ4P0V5_SHECO</name>
<dbReference type="RefSeq" id="WP_220756977.1">
    <property type="nucleotide sequence ID" value="NZ_BPEU01000013.1"/>
</dbReference>
<dbReference type="InterPro" id="IPR011010">
    <property type="entry name" value="DNA_brk_join_enz"/>
</dbReference>
<evidence type="ECO:0000313" key="4">
    <source>
        <dbReference type="EMBL" id="GIU41137.1"/>
    </source>
</evidence>
<keyword evidence="1" id="KW-0238">DNA-binding</keyword>
<protein>
    <recommendedName>
        <fullName evidence="3">Tyr recombinase domain-containing protein</fullName>
    </recommendedName>
</protein>
<dbReference type="PANTHER" id="PTHR34605:SF3">
    <property type="entry name" value="P CELL-TYPE AGGLUTINATION PROTEIN MAP4-LIKE-RELATED"/>
    <property type="match status" value="1"/>
</dbReference>
<accession>A0ABQ4P0V5</accession>
<dbReference type="PROSITE" id="PS51898">
    <property type="entry name" value="TYR_RECOMBINASE"/>
    <property type="match status" value="1"/>
</dbReference>
<keyword evidence="2" id="KW-0233">DNA recombination</keyword>
<dbReference type="InterPro" id="IPR010998">
    <property type="entry name" value="Integrase_recombinase_N"/>
</dbReference>
<dbReference type="Pfam" id="PF00589">
    <property type="entry name" value="Phage_integrase"/>
    <property type="match status" value="1"/>
</dbReference>
<reference evidence="4 5" key="1">
    <citation type="submission" date="2021-05" db="EMBL/GenBank/DDBJ databases">
        <title>Molecular characterization for Shewanella algae harboring chromosomal blaOXA-55-like strains isolated from clinical and environment sample.</title>
        <authorList>
            <person name="Ohama Y."/>
            <person name="Aoki K."/>
            <person name="Harada S."/>
            <person name="Moriya K."/>
            <person name="Ishii Y."/>
            <person name="Tateda K."/>
        </authorList>
    </citation>
    <scope>NUCLEOTIDE SEQUENCE [LARGE SCALE GENOMIC DNA]</scope>
    <source>
        <strain evidence="4 5">MBTL60-118</strain>
    </source>
</reference>
<proteinExistence type="predicted"/>
<dbReference type="InterPro" id="IPR052925">
    <property type="entry name" value="Phage_Integrase-like_Recomb"/>
</dbReference>
<dbReference type="SUPFAM" id="SSF56349">
    <property type="entry name" value="DNA breaking-rejoining enzymes"/>
    <property type="match status" value="1"/>
</dbReference>
<dbReference type="SUPFAM" id="SSF47823">
    <property type="entry name" value="lambda integrase-like, N-terminal domain"/>
    <property type="match status" value="1"/>
</dbReference>
<dbReference type="Gene3D" id="1.10.150.130">
    <property type="match status" value="1"/>
</dbReference>
<gene>
    <name evidence="4" type="ORF">TUM3794_21000</name>
</gene>
<evidence type="ECO:0000256" key="1">
    <source>
        <dbReference type="ARBA" id="ARBA00023125"/>
    </source>
</evidence>
<sequence length="382" mass="43552">MTDLVPFRQSSSTLSAEIKVTPVASLQDTLLDKPERLKRELSQILTQPLDQLNDDKHARIREIVQFLLHEYLHSDRERRSDNTWIALESNWSQFEYWCKKREYIALPATPTVIAEYIESGKKRVKHKTLTMYCWAVSTIHVAVGLPDPTAAEIVKRKLEAVKKYRVKARLELRNQASPFRLRHLKALQEAWGLSTNLQERRDVCALTLAFEGLLRESELSRLLVSDLYLNDDGVPLMSVAYTKTNKSGEPIIKEICDSTWKLLQDYIEVAGLSDGHFLFTGIHHKTNRPYSQSKPLTGKTIDKMFQRAHAFLKHQMPVPNKIWSGHSGRVGAAQEMLARGFTIAQIQQAGNWKSPLMPLLYGRGISSNEQAMATMMAQIDQG</sequence>
<keyword evidence="5" id="KW-1185">Reference proteome</keyword>
<feature type="domain" description="Tyr recombinase" evidence="3">
    <location>
        <begin position="174"/>
        <end position="376"/>
    </location>
</feature>
<organism evidence="4 5">
    <name type="scientific">Shewanella colwelliana</name>
    <name type="common">Alteromonas colwelliana</name>
    <dbReference type="NCBI Taxonomy" id="23"/>
    <lineage>
        <taxon>Bacteria</taxon>
        <taxon>Pseudomonadati</taxon>
        <taxon>Pseudomonadota</taxon>
        <taxon>Gammaproteobacteria</taxon>
        <taxon>Alteromonadales</taxon>
        <taxon>Shewanellaceae</taxon>
        <taxon>Shewanella</taxon>
    </lineage>
</organism>
<evidence type="ECO:0000259" key="3">
    <source>
        <dbReference type="PROSITE" id="PS51898"/>
    </source>
</evidence>
<dbReference type="InterPro" id="IPR002104">
    <property type="entry name" value="Integrase_catalytic"/>
</dbReference>
<dbReference type="Gene3D" id="1.10.443.10">
    <property type="entry name" value="Intergrase catalytic core"/>
    <property type="match status" value="1"/>
</dbReference>
<dbReference type="EMBL" id="BPEU01000013">
    <property type="protein sequence ID" value="GIU41137.1"/>
    <property type="molecule type" value="Genomic_DNA"/>
</dbReference>
<evidence type="ECO:0000256" key="2">
    <source>
        <dbReference type="ARBA" id="ARBA00023172"/>
    </source>
</evidence>
<comment type="caution">
    <text evidence="4">The sequence shown here is derived from an EMBL/GenBank/DDBJ whole genome shotgun (WGS) entry which is preliminary data.</text>
</comment>